<dbReference type="EMBL" id="LT629695">
    <property type="protein sequence ID" value="SDH99347.1"/>
    <property type="molecule type" value="Genomic_DNA"/>
</dbReference>
<organism evidence="3 4">
    <name type="scientific">Agrococcus jejuensis</name>
    <dbReference type="NCBI Taxonomy" id="399736"/>
    <lineage>
        <taxon>Bacteria</taxon>
        <taxon>Bacillati</taxon>
        <taxon>Actinomycetota</taxon>
        <taxon>Actinomycetes</taxon>
        <taxon>Micrococcales</taxon>
        <taxon>Microbacteriaceae</taxon>
        <taxon>Agrococcus</taxon>
    </lineage>
</organism>
<feature type="transmembrane region" description="Helical" evidence="2">
    <location>
        <begin position="255"/>
        <end position="273"/>
    </location>
</feature>
<dbReference type="InterPro" id="IPR012507">
    <property type="entry name" value="YibE_F"/>
</dbReference>
<evidence type="ECO:0000256" key="2">
    <source>
        <dbReference type="SAM" id="Phobius"/>
    </source>
</evidence>
<keyword evidence="2" id="KW-0472">Membrane</keyword>
<feature type="region of interest" description="Disordered" evidence="1">
    <location>
        <begin position="1"/>
        <end position="64"/>
    </location>
</feature>
<feature type="transmembrane region" description="Helical" evidence="2">
    <location>
        <begin position="177"/>
        <end position="194"/>
    </location>
</feature>
<dbReference type="PANTHER" id="PTHR41771:SF1">
    <property type="entry name" value="MEMBRANE PROTEIN"/>
    <property type="match status" value="1"/>
</dbReference>
<dbReference type="Pfam" id="PF07907">
    <property type="entry name" value="YibE_F"/>
    <property type="match status" value="1"/>
</dbReference>
<evidence type="ECO:0000256" key="1">
    <source>
        <dbReference type="SAM" id="MobiDB-lite"/>
    </source>
</evidence>
<keyword evidence="4" id="KW-1185">Reference proteome</keyword>
<feature type="transmembrane region" description="Helical" evidence="2">
    <location>
        <begin position="227"/>
        <end position="248"/>
    </location>
</feature>
<reference evidence="4" key="1">
    <citation type="submission" date="2016-10" db="EMBL/GenBank/DDBJ databases">
        <authorList>
            <person name="Varghese N."/>
            <person name="Submissions S."/>
        </authorList>
    </citation>
    <scope>NUCLEOTIDE SEQUENCE [LARGE SCALE GENOMIC DNA]</scope>
    <source>
        <strain evidence="4">DSM 22002</strain>
    </source>
</reference>
<feature type="transmembrane region" description="Helical" evidence="2">
    <location>
        <begin position="70"/>
        <end position="91"/>
    </location>
</feature>
<dbReference type="Proteomes" id="UP000198822">
    <property type="component" value="Chromosome I"/>
</dbReference>
<evidence type="ECO:0000313" key="4">
    <source>
        <dbReference type="Proteomes" id="UP000198822"/>
    </source>
</evidence>
<feature type="transmembrane region" description="Helical" evidence="2">
    <location>
        <begin position="201"/>
        <end position="221"/>
    </location>
</feature>
<feature type="transmembrane region" description="Helical" evidence="2">
    <location>
        <begin position="298"/>
        <end position="319"/>
    </location>
</feature>
<gene>
    <name evidence="3" type="ORF">SAMN04489720_3124</name>
</gene>
<keyword evidence="2" id="KW-1133">Transmembrane helix</keyword>
<proteinExistence type="predicted"/>
<evidence type="ECO:0000313" key="3">
    <source>
        <dbReference type="EMBL" id="SDH99347.1"/>
    </source>
</evidence>
<protein>
    <submittedName>
        <fullName evidence="3">YibE/F-like protein</fullName>
    </submittedName>
</protein>
<name>A0A1G8GYA7_9MICO</name>
<keyword evidence="2" id="KW-0812">Transmembrane</keyword>
<dbReference type="STRING" id="399736.SAMN04489720_3124"/>
<feature type="compositionally biased region" description="Basic and acidic residues" evidence="1">
    <location>
        <begin position="11"/>
        <end position="54"/>
    </location>
</feature>
<feature type="region of interest" description="Disordered" evidence="1">
    <location>
        <begin position="452"/>
        <end position="475"/>
    </location>
</feature>
<feature type="transmembrane region" description="Helical" evidence="2">
    <location>
        <begin position="355"/>
        <end position="377"/>
    </location>
</feature>
<feature type="transmembrane region" description="Helical" evidence="2">
    <location>
        <begin position="397"/>
        <end position="419"/>
    </location>
</feature>
<accession>A0A1G8GYA7</accession>
<dbReference type="AlphaFoldDB" id="A0A1G8GYA7"/>
<dbReference type="PANTHER" id="PTHR41771">
    <property type="entry name" value="MEMBRANE PROTEIN-RELATED"/>
    <property type="match status" value="1"/>
</dbReference>
<sequence>MGRHGGLQHGPRHDDEDVHDSDPVLDAEVRRRERLRDRLLRREQRDEHPHDHAHGHSHGPVAPTTPRTRLVLAALLGPMLLIALIGMAVLWPHADEMPESLPFAAAGADVLEVEATGSPDPATQIVDATLDGEAITVTVAPEVIDSIHAGDRLRVLYIPEAEIYGSPYVFVDFAREIPLWILAALYILVVALVARWRGLAAIVGLVGAGAMILVFTLPALLTGQPGLPVALVTAAVVMFIVLYVAHGFTARTSTALLGTLIGLAFTAGIGWLATQGTSITGTATEDARLLLIRADLDLQQVFLCGLVLAGMGVLNDVTITQASAVWELRAASPLASRRELFGRAMRIGRDHIASTVYTIAFAYVGAALPVLMIMVLTEAPGNVGWTTGQVAEEIVRTLVGSIGLVLAIPITTAIAAVVVPSPAELEEVEEEAAADASGEIPVVDVLAGVEVGDHDGLRDDERPDPAAEDEVRRQR</sequence>